<name>A0A6J6HVX1_9ZZZZ</name>
<evidence type="ECO:0000313" key="2">
    <source>
        <dbReference type="EMBL" id="CAB4616723.1"/>
    </source>
</evidence>
<feature type="domain" description="R3H" evidence="1">
    <location>
        <begin position="1"/>
        <end position="56"/>
    </location>
</feature>
<dbReference type="AlphaFoldDB" id="A0A6J6HVX1"/>
<dbReference type="PROSITE" id="PS51061">
    <property type="entry name" value="R3H"/>
    <property type="match status" value="1"/>
</dbReference>
<dbReference type="GO" id="GO:0003723">
    <property type="term" value="F:RNA binding"/>
    <property type="evidence" value="ECO:0007669"/>
    <property type="project" value="InterPro"/>
</dbReference>
<protein>
    <submittedName>
        <fullName evidence="2">Unannotated protein</fullName>
    </submittedName>
</protein>
<reference evidence="2" key="1">
    <citation type="submission" date="2020-05" db="EMBL/GenBank/DDBJ databases">
        <authorList>
            <person name="Chiriac C."/>
            <person name="Salcher M."/>
            <person name="Ghai R."/>
            <person name="Kavagutti S V."/>
        </authorList>
    </citation>
    <scope>NUCLEOTIDE SEQUENCE</scope>
</reference>
<sequence>MNRIIDKVNDLGEAVHMKPMSSYERKIVHDLVSGAGLVSESEGEGRDRHIVVKPAK</sequence>
<organism evidence="2">
    <name type="scientific">freshwater metagenome</name>
    <dbReference type="NCBI Taxonomy" id="449393"/>
    <lineage>
        <taxon>unclassified sequences</taxon>
        <taxon>metagenomes</taxon>
        <taxon>ecological metagenomes</taxon>
    </lineage>
</organism>
<dbReference type="Pfam" id="PF01424">
    <property type="entry name" value="R3H"/>
    <property type="match status" value="1"/>
</dbReference>
<gene>
    <name evidence="2" type="ORF">UFOPK1855_00728</name>
</gene>
<dbReference type="SMART" id="SM00393">
    <property type="entry name" value="R3H"/>
    <property type="match status" value="1"/>
</dbReference>
<dbReference type="PANTHER" id="PTHR35800">
    <property type="entry name" value="PROTEIN JAG"/>
    <property type="match status" value="1"/>
</dbReference>
<dbReference type="EMBL" id="CAEZUW010000114">
    <property type="protein sequence ID" value="CAB4616723.1"/>
    <property type="molecule type" value="Genomic_DNA"/>
</dbReference>
<dbReference type="InterPro" id="IPR001374">
    <property type="entry name" value="R3H_dom"/>
</dbReference>
<dbReference type="Gene3D" id="3.30.1370.50">
    <property type="entry name" value="R3H-like domain"/>
    <property type="match status" value="1"/>
</dbReference>
<dbReference type="InterPro" id="IPR039247">
    <property type="entry name" value="KhpB"/>
</dbReference>
<accession>A0A6J6HVX1</accession>
<dbReference type="SUPFAM" id="SSF82708">
    <property type="entry name" value="R3H domain"/>
    <property type="match status" value="1"/>
</dbReference>
<dbReference type="InterPro" id="IPR036867">
    <property type="entry name" value="R3H_dom_sf"/>
</dbReference>
<evidence type="ECO:0000259" key="1">
    <source>
        <dbReference type="PROSITE" id="PS51061"/>
    </source>
</evidence>
<dbReference type="PANTHER" id="PTHR35800:SF1">
    <property type="entry name" value="RNA-BINDING PROTEIN KHPB"/>
    <property type="match status" value="1"/>
</dbReference>
<proteinExistence type="predicted"/>